<dbReference type="InterPro" id="IPR035979">
    <property type="entry name" value="RBD_domain_sf"/>
</dbReference>
<feature type="non-terminal residue" evidence="2">
    <location>
        <position position="237"/>
    </location>
</feature>
<dbReference type="InterPro" id="IPR012677">
    <property type="entry name" value="Nucleotide-bd_a/b_plait_sf"/>
</dbReference>
<organism evidence="2 3">
    <name type="scientific">Galemys pyrenaicus</name>
    <name type="common">Iberian desman</name>
    <name type="synonym">Pyrenean desman</name>
    <dbReference type="NCBI Taxonomy" id="202257"/>
    <lineage>
        <taxon>Eukaryota</taxon>
        <taxon>Metazoa</taxon>
        <taxon>Chordata</taxon>
        <taxon>Craniata</taxon>
        <taxon>Vertebrata</taxon>
        <taxon>Euteleostomi</taxon>
        <taxon>Mammalia</taxon>
        <taxon>Eutheria</taxon>
        <taxon>Laurasiatheria</taxon>
        <taxon>Eulipotyphla</taxon>
        <taxon>Talpidae</taxon>
        <taxon>Galemys</taxon>
    </lineage>
</organism>
<dbReference type="EMBL" id="JAGFMF010011818">
    <property type="protein sequence ID" value="KAG8511844.1"/>
    <property type="molecule type" value="Genomic_DNA"/>
</dbReference>
<dbReference type="AlphaFoldDB" id="A0A8J5ZXW0"/>
<dbReference type="GO" id="GO:0003676">
    <property type="term" value="F:nucleic acid binding"/>
    <property type="evidence" value="ECO:0007669"/>
    <property type="project" value="InterPro"/>
</dbReference>
<accession>A0A8J5ZXW0</accession>
<gene>
    <name evidence="2" type="ORF">J0S82_012071</name>
</gene>
<feature type="compositionally biased region" description="Basic residues" evidence="1">
    <location>
        <begin position="212"/>
        <end position="237"/>
    </location>
</feature>
<dbReference type="Proteomes" id="UP000700334">
    <property type="component" value="Unassembled WGS sequence"/>
</dbReference>
<name>A0A8J5ZXW0_GALPY</name>
<dbReference type="Gene3D" id="3.30.70.330">
    <property type="match status" value="1"/>
</dbReference>
<feature type="region of interest" description="Disordered" evidence="1">
    <location>
        <begin position="199"/>
        <end position="237"/>
    </location>
</feature>
<feature type="non-terminal residue" evidence="2">
    <location>
        <position position="1"/>
    </location>
</feature>
<comment type="caution">
    <text evidence="2">The sequence shown here is derived from an EMBL/GenBank/DDBJ whole genome shotgun (WGS) entry which is preliminary data.</text>
</comment>
<evidence type="ECO:0000256" key="1">
    <source>
        <dbReference type="SAM" id="MobiDB-lite"/>
    </source>
</evidence>
<evidence type="ECO:0000313" key="3">
    <source>
        <dbReference type="Proteomes" id="UP000700334"/>
    </source>
</evidence>
<proteinExistence type="predicted"/>
<keyword evidence="3" id="KW-1185">Reference proteome</keyword>
<dbReference type="OrthoDB" id="10067824at2759"/>
<protein>
    <submittedName>
        <fullName evidence="2">Non-POU domain-containing octamer-binding protein</fullName>
    </submittedName>
</protein>
<evidence type="ECO:0000313" key="2">
    <source>
        <dbReference type="EMBL" id="KAG8511844.1"/>
    </source>
</evidence>
<dbReference type="SUPFAM" id="SSF54928">
    <property type="entry name" value="RNA-binding domain, RBD"/>
    <property type="match status" value="1"/>
</dbReference>
<sequence length="237" mass="26700">EMRKLLERYGKIGEVFIHKDKGLGYTFGNTNSCRDCQSRLNNVPLQGKQMYVHSACCGTSSRPETMEPMDQLDDKEGLPEKLIVKNKQFHKNGPQHQGSSWEWRLHAMSTRSCNEAGLGEMSRRTLEAGRAAESRRAKTKAGILAHFLMETGIRQTPGMQFITVDEKLDIISLTGIPKEHIKTEKSGSLFLCTMQSGVNSTKGTKDDSCFAGKKKKKTDRAMMLKRGRSRKQCPRLM</sequence>
<reference evidence="2" key="1">
    <citation type="journal article" date="2021" name="Evol. Appl.">
        <title>The genome of the Pyrenean desman and the effects of bottlenecks and inbreeding on the genomic landscape of an endangered species.</title>
        <authorList>
            <person name="Escoda L."/>
            <person name="Castresana J."/>
        </authorList>
    </citation>
    <scope>NUCLEOTIDE SEQUENCE</scope>
    <source>
        <strain evidence="2">IBE-C5619</strain>
    </source>
</reference>